<proteinExistence type="predicted"/>
<name>A0ACC1HE27_9FUNG</name>
<evidence type="ECO:0000313" key="1">
    <source>
        <dbReference type="EMBL" id="KAJ1674586.1"/>
    </source>
</evidence>
<dbReference type="EMBL" id="JAMZIH010005837">
    <property type="protein sequence ID" value="KAJ1674586.1"/>
    <property type="molecule type" value="Genomic_DNA"/>
</dbReference>
<dbReference type="Proteomes" id="UP001145114">
    <property type="component" value="Unassembled WGS sequence"/>
</dbReference>
<protein>
    <submittedName>
        <fullName evidence="1">Uncharacterized protein</fullName>
    </submittedName>
</protein>
<comment type="caution">
    <text evidence="1">The sequence shown here is derived from an EMBL/GenBank/DDBJ whole genome shotgun (WGS) entry which is preliminary data.</text>
</comment>
<organism evidence="1 2">
    <name type="scientific">Spiromyces aspiralis</name>
    <dbReference type="NCBI Taxonomy" id="68401"/>
    <lineage>
        <taxon>Eukaryota</taxon>
        <taxon>Fungi</taxon>
        <taxon>Fungi incertae sedis</taxon>
        <taxon>Zoopagomycota</taxon>
        <taxon>Kickxellomycotina</taxon>
        <taxon>Kickxellomycetes</taxon>
        <taxon>Kickxellales</taxon>
        <taxon>Kickxellaceae</taxon>
        <taxon>Spiromyces</taxon>
    </lineage>
</organism>
<keyword evidence="2" id="KW-1185">Reference proteome</keyword>
<reference evidence="1" key="1">
    <citation type="submission" date="2022-06" db="EMBL/GenBank/DDBJ databases">
        <title>Phylogenomic reconstructions and comparative analyses of Kickxellomycotina fungi.</title>
        <authorList>
            <person name="Reynolds N.K."/>
            <person name="Stajich J.E."/>
            <person name="Barry K."/>
            <person name="Grigoriev I.V."/>
            <person name="Crous P."/>
            <person name="Smith M.E."/>
        </authorList>
    </citation>
    <scope>NUCLEOTIDE SEQUENCE</scope>
    <source>
        <strain evidence="1">RSA 2271</strain>
    </source>
</reference>
<gene>
    <name evidence="1" type="ORF">EV182_002975</name>
</gene>
<accession>A0ACC1HE27</accession>
<evidence type="ECO:0000313" key="2">
    <source>
        <dbReference type="Proteomes" id="UP001145114"/>
    </source>
</evidence>
<sequence>MSKDRSHSDSQARPTDARNDQHRANSKDSAIDVSEPVSAEFPENCSTHKLLRRQQRAKSLFGSANSSYRNDSNINSSSSNNVARKTNIPAIIRSHASSGSREELIPDDHSNITAATTSSSSLESSSSSSSSDDNDDNSITATTKLKQAWERRAESYMRKMPFIGATFIPGLRQRSSDSFLGHLRRKETLPGSFAEAIELIKGELDDELDYYVRPSTAFKLYTAPPKLAHSPQLPLDAFLPSDPFRSRPNKPLEPDEYEKLLLEVKDSPLQGVTERSVYSLFLDDCDIWESENDPRLLREARRVQALETLKGQTVAIEFADPEHTLAVDRDAYRFSDGSLDYPRYLCALSLTYVHSRFRNRTSTRHKVTDEFSTDKFIHSLARLVSLSGPYQNFFFWSRSIIRWDDPRASLFWCVSYFVLLFMGVLGFAIVATPAVIIAFHRLRPNQASNQMGFDRLDSGIIDSRLVYLASKSTLGKTKLGKVFWNLWRRDLGSITHVLVADTADLMERIKKHVVAS</sequence>